<protein>
    <submittedName>
        <fullName evidence="2">Uncharacterized protein</fullName>
    </submittedName>
</protein>
<keyword evidence="1" id="KW-0472">Membrane</keyword>
<proteinExistence type="predicted"/>
<reference evidence="3" key="1">
    <citation type="submission" date="2016-10" db="EMBL/GenBank/DDBJ databases">
        <authorList>
            <person name="Varghese N."/>
            <person name="Submissions S."/>
        </authorList>
    </citation>
    <scope>NUCLEOTIDE SEQUENCE [LARGE SCALE GENOMIC DNA]</scope>
    <source>
        <strain evidence="3">930I</strain>
    </source>
</reference>
<organism evidence="2 3">
    <name type="scientific">Roseospirillum parvum</name>
    <dbReference type="NCBI Taxonomy" id="83401"/>
    <lineage>
        <taxon>Bacteria</taxon>
        <taxon>Pseudomonadati</taxon>
        <taxon>Pseudomonadota</taxon>
        <taxon>Alphaproteobacteria</taxon>
        <taxon>Rhodospirillales</taxon>
        <taxon>Rhodospirillaceae</taxon>
        <taxon>Roseospirillum</taxon>
    </lineage>
</organism>
<evidence type="ECO:0000313" key="3">
    <source>
        <dbReference type="Proteomes" id="UP000217076"/>
    </source>
</evidence>
<keyword evidence="1" id="KW-1133">Transmembrane helix</keyword>
<dbReference type="EMBL" id="FNCV01000007">
    <property type="protein sequence ID" value="SDH50282.1"/>
    <property type="molecule type" value="Genomic_DNA"/>
</dbReference>
<dbReference type="RefSeq" id="WP_092620090.1">
    <property type="nucleotide sequence ID" value="NZ_FNCV01000007.1"/>
</dbReference>
<accession>A0A1G8CXX4</accession>
<dbReference type="AlphaFoldDB" id="A0A1G8CXX4"/>
<gene>
    <name evidence="2" type="ORF">SAMN05421742_107128</name>
</gene>
<keyword evidence="3" id="KW-1185">Reference proteome</keyword>
<sequence length="126" mass="13754">MFEILVAGAGIFITLAHIYLTHLKQKEGLYERRLKLVETVTKAGKADAAAVAEAKRLFRPAVAKAFVAASEAQGDEAKAKVEELTEKVSPDLDMAEPFWQWVVRGAVNWYQCGRAFAVSKMGGAKA</sequence>
<dbReference type="Proteomes" id="UP000217076">
    <property type="component" value="Unassembled WGS sequence"/>
</dbReference>
<evidence type="ECO:0000256" key="1">
    <source>
        <dbReference type="SAM" id="Phobius"/>
    </source>
</evidence>
<feature type="transmembrane region" description="Helical" evidence="1">
    <location>
        <begin position="6"/>
        <end position="23"/>
    </location>
</feature>
<name>A0A1G8CXX4_9PROT</name>
<keyword evidence="1" id="KW-0812">Transmembrane</keyword>
<evidence type="ECO:0000313" key="2">
    <source>
        <dbReference type="EMBL" id="SDH50282.1"/>
    </source>
</evidence>